<dbReference type="Proteomes" id="UP000005222">
    <property type="component" value="Chromosome K"/>
</dbReference>
<dbReference type="GO" id="GO:0042407">
    <property type="term" value="P:cristae formation"/>
    <property type="evidence" value="ECO:0007669"/>
    <property type="project" value="InterPro"/>
</dbReference>
<dbReference type="eggNOG" id="ENOG502S99Y">
    <property type="taxonomic scope" value="Eukaryota"/>
</dbReference>
<evidence type="ECO:0000313" key="2">
    <source>
        <dbReference type="EMBL" id="CCE83510.1"/>
    </source>
</evidence>
<keyword evidence="1" id="KW-0472">Membrane</keyword>
<dbReference type="GO" id="GO:0061617">
    <property type="term" value="C:MICOS complex"/>
    <property type="evidence" value="ECO:0007669"/>
    <property type="project" value="UniProtKB-UniRule"/>
</dbReference>
<keyword evidence="1" id="KW-0999">Mitochondrion inner membrane</keyword>
<dbReference type="AlphaFoldDB" id="G8YAC7"/>
<evidence type="ECO:0000313" key="3">
    <source>
        <dbReference type="EMBL" id="CCE84541.1"/>
    </source>
</evidence>
<reference evidence="4" key="2">
    <citation type="journal article" date="2012" name="G3 (Bethesda)">
        <title>Pichia sorbitophila, an interspecies yeast hybrid reveals early steps of genome resolution following polyploidization.</title>
        <authorList>
            <person name="Leh Louis V."/>
            <person name="Despons L."/>
            <person name="Friedrich A."/>
            <person name="Martin T."/>
            <person name="Durrens P."/>
            <person name="Casaregola S."/>
            <person name="Neuveglise C."/>
            <person name="Fairhead C."/>
            <person name="Marck C."/>
            <person name="Cruz J.A."/>
            <person name="Straub M.L."/>
            <person name="Kugler V."/>
            <person name="Sacerdot C."/>
            <person name="Uzunov Z."/>
            <person name="Thierry A."/>
            <person name="Weiss S."/>
            <person name="Bleykasten C."/>
            <person name="De Montigny J."/>
            <person name="Jacques N."/>
            <person name="Jung P."/>
            <person name="Lemaire M."/>
            <person name="Mallet S."/>
            <person name="Morel G."/>
            <person name="Richard G.F."/>
            <person name="Sarkar A."/>
            <person name="Savel G."/>
            <person name="Schacherer J."/>
            <person name="Seret M.L."/>
            <person name="Talla E."/>
            <person name="Samson G."/>
            <person name="Jubin C."/>
            <person name="Poulain J."/>
            <person name="Vacherie B."/>
            <person name="Barbe V."/>
            <person name="Pelletier E."/>
            <person name="Sherman D.J."/>
            <person name="Westhof E."/>
            <person name="Weissenbach J."/>
            <person name="Baret P.V."/>
            <person name="Wincker P."/>
            <person name="Gaillardin C."/>
            <person name="Dujon B."/>
            <person name="Souciet J.L."/>
        </authorList>
    </citation>
    <scope>NUCLEOTIDE SEQUENCE [LARGE SCALE GENOMIC DNA]</scope>
    <source>
        <strain evidence="4">ATCC MYA-4447 / BCRC 22081 / CBS 7064 / NBRC 10061 / NRRL Y-12695</strain>
    </source>
</reference>
<name>G8YAC7_PICSO</name>
<keyword evidence="1" id="KW-0496">Mitochondrion</keyword>
<evidence type="ECO:0000256" key="1">
    <source>
        <dbReference type="RuleBase" id="RU363021"/>
    </source>
</evidence>
<organism evidence="2 4">
    <name type="scientific">Pichia sorbitophila (strain ATCC MYA-4447 / BCRC 22081 / CBS 7064 / NBRC 10061 / NRRL Y-12695)</name>
    <name type="common">Hybrid yeast</name>
    <dbReference type="NCBI Taxonomy" id="559304"/>
    <lineage>
        <taxon>Eukaryota</taxon>
        <taxon>Fungi</taxon>
        <taxon>Dikarya</taxon>
        <taxon>Ascomycota</taxon>
        <taxon>Saccharomycotina</taxon>
        <taxon>Pichiomycetes</taxon>
        <taxon>Debaryomycetaceae</taxon>
        <taxon>Millerozyma</taxon>
    </lineage>
</organism>
<reference evidence="2" key="1">
    <citation type="submission" date="2011-10" db="EMBL/GenBank/DDBJ databases">
        <authorList>
            <person name="Genoscope - CEA"/>
        </authorList>
    </citation>
    <scope>NUCLEOTIDE SEQUENCE</scope>
</reference>
<protein>
    <recommendedName>
        <fullName evidence="1">MICOS complex subunit</fullName>
    </recommendedName>
</protein>
<comment type="subcellular location">
    <subcellularLocation>
        <location evidence="1">Mitochondrion inner membrane</location>
    </subcellularLocation>
</comment>
<dbReference type="InterPro" id="IPR033181">
    <property type="entry name" value="Mic26_fungi"/>
</dbReference>
<dbReference type="InParanoid" id="G8YAC7"/>
<proteinExistence type="predicted"/>
<sequence length="210" mass="24017">MAGRRNFYEKDDDIIAQPGVNVEISEKLKEQESPKGHISFIDGMGIRTLPYLEKYSTKLRLFVHEKSTYYGSELSNLNSAINNEFQTFQGEVKSLIKEPILPGGIYILTAALTGSIFARNRGIVLRFFTPVVFGGCAFKYFLPSSFNSSSEKLLHYEQKKYPEVYDKQNYYKQELLKLKNQSLEAVEDSKAELMRAVHSTRTYIADLLSK</sequence>
<dbReference type="GO" id="GO:0044284">
    <property type="term" value="C:mitochondrial crista junction"/>
    <property type="evidence" value="ECO:0007669"/>
    <property type="project" value="TreeGrafter"/>
</dbReference>
<keyword evidence="4" id="KW-1185">Reference proteome</keyword>
<dbReference type="OrthoDB" id="2399148at2759"/>
<comment type="subunit">
    <text evidence="1">Component of the mitochondrial contact site and cristae organizing system (MICOS) complex.</text>
</comment>
<gene>
    <name evidence="2" type="primary">Piso0_004088</name>
    <name evidence="2" type="ORF">GNLVRS01_PISO0K09184g</name>
    <name evidence="3" type="ORF">GNLVRS01_PISO0L09185g</name>
</gene>
<dbReference type="PANTHER" id="PTHR28268">
    <property type="entry name" value="MICOS SUBUNIT MIC26"/>
    <property type="match status" value="1"/>
</dbReference>
<dbReference type="PANTHER" id="PTHR28268:SF1">
    <property type="entry name" value="MICOS SUBUNIT MIC26"/>
    <property type="match status" value="1"/>
</dbReference>
<evidence type="ECO:0000313" key="4">
    <source>
        <dbReference type="Proteomes" id="UP000005222"/>
    </source>
</evidence>
<dbReference type="HOGENOM" id="CLU_086433_0_0_1"/>
<dbReference type="InterPro" id="IPR019166">
    <property type="entry name" value="MIC26/MIC27"/>
</dbReference>
<dbReference type="Pfam" id="PF09769">
    <property type="entry name" value="ApoO"/>
    <property type="match status" value="1"/>
</dbReference>
<dbReference type="Proteomes" id="UP000005222">
    <property type="component" value="Chromosome L"/>
</dbReference>
<accession>G8YAC7</accession>
<dbReference type="STRING" id="559304.G8YAC7"/>
<dbReference type="EMBL" id="FO082049">
    <property type="protein sequence ID" value="CCE83510.1"/>
    <property type="molecule type" value="Genomic_DNA"/>
</dbReference>
<comment type="function">
    <text evidence="1">Component of the MICOS complex, a large protein complex of the mitochondrial inner membrane that plays crucial roles in the maintenance of crista junctions, inner membrane architecture, and formation of contact sites to the outer membrane.</text>
</comment>
<dbReference type="EMBL" id="FO082048">
    <property type="protein sequence ID" value="CCE84541.1"/>
    <property type="molecule type" value="Genomic_DNA"/>
</dbReference>